<dbReference type="EMBL" id="FOGB01000013">
    <property type="protein sequence ID" value="SEQ98034.1"/>
    <property type="molecule type" value="Genomic_DNA"/>
</dbReference>
<feature type="transmembrane region" description="Helical" evidence="5">
    <location>
        <begin position="68"/>
        <end position="91"/>
    </location>
</feature>
<name>A0A1H9KFV4_9GAMM</name>
<organism evidence="7 8">
    <name type="scientific">Amphritea atlantica</name>
    <dbReference type="NCBI Taxonomy" id="355243"/>
    <lineage>
        <taxon>Bacteria</taxon>
        <taxon>Pseudomonadati</taxon>
        <taxon>Pseudomonadota</taxon>
        <taxon>Gammaproteobacteria</taxon>
        <taxon>Oceanospirillales</taxon>
        <taxon>Oceanospirillaceae</taxon>
        <taxon>Amphritea</taxon>
    </lineage>
</organism>
<dbReference type="STRING" id="355243.SAMN03080615_03472"/>
<reference evidence="8" key="1">
    <citation type="submission" date="2016-10" db="EMBL/GenBank/DDBJ databases">
        <authorList>
            <person name="Varghese N."/>
            <person name="Submissions S."/>
        </authorList>
    </citation>
    <scope>NUCLEOTIDE SEQUENCE [LARGE SCALE GENOMIC DNA]</scope>
    <source>
        <strain evidence="8">DSM 18887</strain>
    </source>
</reference>
<feature type="transmembrane region" description="Helical" evidence="5">
    <location>
        <begin position="138"/>
        <end position="158"/>
    </location>
</feature>
<evidence type="ECO:0000313" key="8">
    <source>
        <dbReference type="Proteomes" id="UP000198749"/>
    </source>
</evidence>
<dbReference type="GO" id="GO:0016020">
    <property type="term" value="C:membrane"/>
    <property type="evidence" value="ECO:0007669"/>
    <property type="project" value="UniProtKB-SubCell"/>
</dbReference>
<keyword evidence="2 5" id="KW-0812">Transmembrane</keyword>
<dbReference type="InterPro" id="IPR006977">
    <property type="entry name" value="Yip1_dom"/>
</dbReference>
<evidence type="ECO:0000256" key="2">
    <source>
        <dbReference type="ARBA" id="ARBA00022692"/>
    </source>
</evidence>
<gene>
    <name evidence="7" type="ORF">SAMN03080615_03472</name>
</gene>
<keyword evidence="4 5" id="KW-0472">Membrane</keyword>
<accession>A0A1H9KFV4</accession>
<proteinExistence type="predicted"/>
<evidence type="ECO:0000256" key="1">
    <source>
        <dbReference type="ARBA" id="ARBA00004141"/>
    </source>
</evidence>
<keyword evidence="8" id="KW-1185">Reference proteome</keyword>
<protein>
    <recommendedName>
        <fullName evidence="6">Yip1 domain-containing protein</fullName>
    </recommendedName>
</protein>
<dbReference type="Proteomes" id="UP000198749">
    <property type="component" value="Unassembled WGS sequence"/>
</dbReference>
<feature type="transmembrane region" description="Helical" evidence="5">
    <location>
        <begin position="165"/>
        <end position="191"/>
    </location>
</feature>
<feature type="domain" description="Yip1" evidence="6">
    <location>
        <begin position="9"/>
        <end position="182"/>
    </location>
</feature>
<feature type="transmembrane region" description="Helical" evidence="5">
    <location>
        <begin position="112"/>
        <end position="132"/>
    </location>
</feature>
<comment type="subcellular location">
    <subcellularLocation>
        <location evidence="1">Membrane</location>
        <topology evidence="1">Multi-pass membrane protein</topology>
    </subcellularLocation>
</comment>
<evidence type="ECO:0000256" key="5">
    <source>
        <dbReference type="SAM" id="Phobius"/>
    </source>
</evidence>
<dbReference type="Pfam" id="PF04893">
    <property type="entry name" value="Yip1"/>
    <property type="match status" value="1"/>
</dbReference>
<evidence type="ECO:0000256" key="3">
    <source>
        <dbReference type="ARBA" id="ARBA00022989"/>
    </source>
</evidence>
<evidence type="ECO:0000313" key="7">
    <source>
        <dbReference type="EMBL" id="SEQ98034.1"/>
    </source>
</evidence>
<dbReference type="RefSeq" id="WP_091360722.1">
    <property type="nucleotide sequence ID" value="NZ_AP025284.1"/>
</dbReference>
<dbReference type="AlphaFoldDB" id="A0A1H9KFV4"/>
<dbReference type="OrthoDB" id="9808452at2"/>
<sequence length="201" mass="22070">MTIKSMSEIFYHPHLAMQHLRDEKLRGTGEVLVILALLALIPAVSLFIGTTQLGWSLTPGGDAIKLSLISALNSAIAFYLATCFALCLMGFTMHWMEKTYGGHASLERCMNLTLYTATPLLLAGFAGLYPMLWFCVAVGLVALVYSTWLLFTGVPIIMKIPEERGFLFCISILTVGLVLLVGLRSATVFLWSTTTPLVYVQ</sequence>
<feature type="transmembrane region" description="Helical" evidence="5">
    <location>
        <begin position="31"/>
        <end position="48"/>
    </location>
</feature>
<evidence type="ECO:0000259" key="6">
    <source>
        <dbReference type="Pfam" id="PF04893"/>
    </source>
</evidence>
<keyword evidence="3 5" id="KW-1133">Transmembrane helix</keyword>
<evidence type="ECO:0000256" key="4">
    <source>
        <dbReference type="ARBA" id="ARBA00023136"/>
    </source>
</evidence>